<proteinExistence type="predicted"/>
<gene>
    <name evidence="1" type="ORF">HGD76_02305</name>
</gene>
<dbReference type="EMBL" id="CP051206">
    <property type="protein sequence ID" value="QJB43233.1"/>
    <property type="molecule type" value="Genomic_DNA"/>
</dbReference>
<dbReference type="RefSeq" id="WP_015081312.1">
    <property type="nucleotide sequence ID" value="NZ_CP051206.1"/>
</dbReference>
<sequence>MEVLQLTTIVDSSGHLHLDIPTQLDPGEVSIVLVINPVVPSKDQNLKYDFSDLVGRLNWQGDAVVMQRTLRDEW</sequence>
<accession>A0A6H2BVN5</accession>
<protein>
    <submittedName>
        <fullName evidence="1">Uncharacterized protein</fullName>
    </submittedName>
</protein>
<dbReference type="AlphaFoldDB" id="A0A6H2BVN5"/>
<reference evidence="1 2" key="1">
    <citation type="submission" date="2020-04" db="EMBL/GenBank/DDBJ databases">
        <title>Genome-Wide Identification of 5-Methylcytosine Sites in Bacterial Genomes By High-Throughput Sequencing of MspJI Restriction Fragments.</title>
        <authorList>
            <person name="Wu V."/>
        </authorList>
    </citation>
    <scope>NUCLEOTIDE SEQUENCE [LARGE SCALE GENOMIC DNA]</scope>
    <source>
        <strain evidence="1 2">CCAP 1403/13f</strain>
    </source>
</reference>
<evidence type="ECO:0000313" key="2">
    <source>
        <dbReference type="Proteomes" id="UP000502433"/>
    </source>
</evidence>
<reference evidence="1 2" key="2">
    <citation type="submission" date="2020-04" db="EMBL/GenBank/DDBJ databases">
        <authorList>
            <person name="Fomenkov A."/>
            <person name="Anton B.P."/>
            <person name="Roberts R.J."/>
        </authorList>
    </citation>
    <scope>NUCLEOTIDE SEQUENCE [LARGE SCALE GENOMIC DNA]</scope>
    <source>
        <strain evidence="1 2">CCAP 1403/13f</strain>
    </source>
</reference>
<dbReference type="Proteomes" id="UP000502433">
    <property type="component" value="Chromosome"/>
</dbReference>
<dbReference type="KEGG" id="dfs:HGD76_02305"/>
<name>A0A6H2BVN5_DOLFA</name>
<organism evidence="1 2">
    <name type="scientific">Dolichospermum flos-aquae CCAP 1403/13F</name>
    <dbReference type="NCBI Taxonomy" id="315271"/>
    <lineage>
        <taxon>Bacteria</taxon>
        <taxon>Bacillati</taxon>
        <taxon>Cyanobacteriota</taxon>
        <taxon>Cyanophyceae</taxon>
        <taxon>Nostocales</taxon>
        <taxon>Aphanizomenonaceae</taxon>
        <taxon>Dolichospermum</taxon>
    </lineage>
</organism>
<evidence type="ECO:0000313" key="1">
    <source>
        <dbReference type="EMBL" id="QJB43233.1"/>
    </source>
</evidence>